<comment type="catalytic activity">
    <reaction evidence="9">
        <text>a 5,6-dihydrouridine in tRNA + NADP(+) = a uridine in tRNA + NADPH + H(+)</text>
        <dbReference type="Rhea" id="RHEA:23624"/>
        <dbReference type="Rhea" id="RHEA-COMP:13339"/>
        <dbReference type="Rhea" id="RHEA-COMP:13887"/>
        <dbReference type="ChEBI" id="CHEBI:15378"/>
        <dbReference type="ChEBI" id="CHEBI:57783"/>
        <dbReference type="ChEBI" id="CHEBI:58349"/>
        <dbReference type="ChEBI" id="CHEBI:65315"/>
        <dbReference type="ChEBI" id="CHEBI:74443"/>
    </reaction>
</comment>
<organism evidence="15 16">
    <name type="scientific">Candidatus Komeilibacteria bacterium CG11_big_fil_rev_8_21_14_0_20_36_20</name>
    <dbReference type="NCBI Taxonomy" id="1974477"/>
    <lineage>
        <taxon>Bacteria</taxon>
        <taxon>Candidatus Komeiliibacteriota</taxon>
    </lineage>
</organism>
<keyword evidence="2" id="KW-0820">tRNA-binding</keyword>
<evidence type="ECO:0000256" key="13">
    <source>
        <dbReference type="PIRSR" id="PIRSR006621-2"/>
    </source>
</evidence>
<keyword evidence="13" id="KW-0547">Nucleotide-binding</keyword>
<evidence type="ECO:0000256" key="10">
    <source>
        <dbReference type="ARBA" id="ARBA00048802"/>
    </source>
</evidence>
<dbReference type="InterPro" id="IPR024036">
    <property type="entry name" value="tRNA-dHydroUridine_Synthase_C"/>
</dbReference>
<protein>
    <recommendedName>
        <fullName evidence="11">tRNA-dihydrouridine synthase</fullName>
        <ecNumber evidence="11">1.3.1.-</ecNumber>
    </recommendedName>
</protein>
<dbReference type="EMBL" id="PCWQ01000002">
    <property type="protein sequence ID" value="PIR07365.1"/>
    <property type="molecule type" value="Genomic_DNA"/>
</dbReference>
<dbReference type="GO" id="GO:0017150">
    <property type="term" value="F:tRNA dihydrouridine synthase activity"/>
    <property type="evidence" value="ECO:0007669"/>
    <property type="project" value="InterPro"/>
</dbReference>
<evidence type="ECO:0000256" key="12">
    <source>
        <dbReference type="PIRSR" id="PIRSR006621-1"/>
    </source>
</evidence>
<evidence type="ECO:0000256" key="3">
    <source>
        <dbReference type="ARBA" id="ARBA00022630"/>
    </source>
</evidence>
<keyword evidence="5 11" id="KW-0819">tRNA processing</keyword>
<dbReference type="GO" id="GO:0050660">
    <property type="term" value="F:flavin adenine dinucleotide binding"/>
    <property type="evidence" value="ECO:0007669"/>
    <property type="project" value="InterPro"/>
</dbReference>
<keyword evidence="3 11" id="KW-0285">Flavoprotein</keyword>
<dbReference type="SUPFAM" id="SSF51395">
    <property type="entry name" value="FMN-linked oxidoreductases"/>
    <property type="match status" value="1"/>
</dbReference>
<dbReference type="InterPro" id="IPR035587">
    <property type="entry name" value="DUS-like_FMN-bd"/>
</dbReference>
<dbReference type="InterPro" id="IPR013785">
    <property type="entry name" value="Aldolase_TIM"/>
</dbReference>
<feature type="binding site" evidence="13">
    <location>
        <begin position="233"/>
        <end position="234"/>
    </location>
    <ligand>
        <name>FMN</name>
        <dbReference type="ChEBI" id="CHEBI:58210"/>
    </ligand>
</feature>
<dbReference type="EC" id="1.3.1.-" evidence="11"/>
<evidence type="ECO:0000256" key="5">
    <source>
        <dbReference type="ARBA" id="ARBA00022694"/>
    </source>
</evidence>
<dbReference type="AlphaFoldDB" id="A0A2H0NGS5"/>
<feature type="binding site" evidence="13">
    <location>
        <begin position="17"/>
        <end position="19"/>
    </location>
    <ligand>
        <name>FMN</name>
        <dbReference type="ChEBI" id="CHEBI:58210"/>
    </ligand>
</feature>
<dbReference type="InterPro" id="IPR001269">
    <property type="entry name" value="DUS_fam"/>
</dbReference>
<comment type="function">
    <text evidence="1 11">Catalyzes the synthesis of 5,6-dihydrouridine (D), a modified base found in the D-loop of most tRNAs, via the reduction of the C5-C6 double bond in target uridines.</text>
</comment>
<gene>
    <name evidence="15" type="ORF">COV55_00060</name>
</gene>
<feature type="binding site" evidence="13">
    <location>
        <position position="177"/>
    </location>
    <ligand>
        <name>FMN</name>
        <dbReference type="ChEBI" id="CHEBI:58210"/>
    </ligand>
</feature>
<dbReference type="PIRSF" id="PIRSF006621">
    <property type="entry name" value="Dus"/>
    <property type="match status" value="1"/>
</dbReference>
<sequence>MNNFWKKLKKPILTTTPMAGLTDSAWRQICKQWGADVVHTEFVSVDALYYQNKKSLKLLEYRAKEQPVVVQIFGKRAELYPRAAKIVEATGIAGLDINFGCPAKKVAGHGGGICLLRDMDTVKKIVATTIESVKIPVSVKTRVSINAIQNNPSQGKITVLDFVDALSEFPIAAMIVHGRSYEVPFNGPVDLEMLKKAKSKFKNGIFLINGSFQTIESVVKDLKYTQADGIALSRALLGQPWIFQQIKDYIKTNKYKKITWSAIKKTAVQHAELLWQSKGPKGFPEMRKHLLYYVKGHPQASSLRKQLVAVENPQDVKKIFKSL</sequence>
<evidence type="ECO:0000256" key="4">
    <source>
        <dbReference type="ARBA" id="ARBA00022643"/>
    </source>
</evidence>
<comment type="cofactor">
    <cofactor evidence="11 13">
        <name>FMN</name>
        <dbReference type="ChEBI" id="CHEBI:58210"/>
    </cofactor>
</comment>
<evidence type="ECO:0000313" key="16">
    <source>
        <dbReference type="Proteomes" id="UP000230564"/>
    </source>
</evidence>
<evidence type="ECO:0000256" key="11">
    <source>
        <dbReference type="PIRNR" id="PIRNR006621"/>
    </source>
</evidence>
<evidence type="ECO:0000259" key="14">
    <source>
        <dbReference type="Pfam" id="PF01207"/>
    </source>
</evidence>
<keyword evidence="4 11" id="KW-0288">FMN</keyword>
<evidence type="ECO:0000256" key="6">
    <source>
        <dbReference type="ARBA" id="ARBA00022857"/>
    </source>
</evidence>
<dbReference type="CDD" id="cd02801">
    <property type="entry name" value="DUS_like_FMN"/>
    <property type="match status" value="1"/>
</dbReference>
<dbReference type="Gene3D" id="3.20.20.70">
    <property type="entry name" value="Aldolase class I"/>
    <property type="match status" value="1"/>
</dbReference>
<accession>A0A2H0NGS5</accession>
<feature type="domain" description="DUS-like FMN-binding" evidence="14">
    <location>
        <begin position="16"/>
        <end position="317"/>
    </location>
</feature>
<comment type="similarity">
    <text evidence="11">Belongs to the dus family.</text>
</comment>
<comment type="caution">
    <text evidence="15">The sequence shown here is derived from an EMBL/GenBank/DDBJ whole genome shotgun (WGS) entry which is preliminary data.</text>
</comment>
<evidence type="ECO:0000256" key="2">
    <source>
        <dbReference type="ARBA" id="ARBA00022555"/>
    </source>
</evidence>
<feature type="binding site" evidence="13">
    <location>
        <position position="71"/>
    </location>
    <ligand>
        <name>FMN</name>
        <dbReference type="ChEBI" id="CHEBI:58210"/>
    </ligand>
</feature>
<name>A0A2H0NGS5_9BACT</name>
<proteinExistence type="inferred from homology"/>
<dbReference type="Pfam" id="PF01207">
    <property type="entry name" value="Dus"/>
    <property type="match status" value="1"/>
</dbReference>
<dbReference type="PANTHER" id="PTHR45846:SF1">
    <property type="entry name" value="TRNA-DIHYDROURIDINE(47) SYNTHASE [NAD(P)(+)]-LIKE"/>
    <property type="match status" value="1"/>
</dbReference>
<dbReference type="GO" id="GO:0000049">
    <property type="term" value="F:tRNA binding"/>
    <property type="evidence" value="ECO:0007669"/>
    <property type="project" value="UniProtKB-KW"/>
</dbReference>
<dbReference type="Gene3D" id="1.10.1200.80">
    <property type="entry name" value="Putative flavin oxidoreducatase, domain 2"/>
    <property type="match status" value="1"/>
</dbReference>
<feature type="binding site" evidence="13">
    <location>
        <position position="140"/>
    </location>
    <ligand>
        <name>FMN</name>
        <dbReference type="ChEBI" id="CHEBI:58210"/>
    </ligand>
</feature>
<evidence type="ECO:0000256" key="7">
    <source>
        <dbReference type="ARBA" id="ARBA00022884"/>
    </source>
</evidence>
<keyword evidence="8 11" id="KW-0560">Oxidoreductase</keyword>
<keyword evidence="6" id="KW-0521">NADP</keyword>
<comment type="catalytic activity">
    <reaction evidence="10">
        <text>a 5,6-dihydrouridine in tRNA + NAD(+) = a uridine in tRNA + NADH + H(+)</text>
        <dbReference type="Rhea" id="RHEA:54452"/>
        <dbReference type="Rhea" id="RHEA-COMP:13339"/>
        <dbReference type="Rhea" id="RHEA-COMP:13887"/>
        <dbReference type="ChEBI" id="CHEBI:15378"/>
        <dbReference type="ChEBI" id="CHEBI:57540"/>
        <dbReference type="ChEBI" id="CHEBI:57945"/>
        <dbReference type="ChEBI" id="CHEBI:65315"/>
        <dbReference type="ChEBI" id="CHEBI:74443"/>
    </reaction>
</comment>
<evidence type="ECO:0000313" key="15">
    <source>
        <dbReference type="EMBL" id="PIR07365.1"/>
    </source>
</evidence>
<dbReference type="Proteomes" id="UP000230564">
    <property type="component" value="Unassembled WGS sequence"/>
</dbReference>
<feature type="active site" description="Proton donor" evidence="12">
    <location>
        <position position="101"/>
    </location>
</feature>
<dbReference type="PANTHER" id="PTHR45846">
    <property type="entry name" value="TRNA-DIHYDROURIDINE(47) SYNTHASE [NAD(P)(+)]-LIKE"/>
    <property type="match status" value="1"/>
</dbReference>
<keyword evidence="7" id="KW-0694">RNA-binding</keyword>
<evidence type="ECO:0000256" key="1">
    <source>
        <dbReference type="ARBA" id="ARBA00002790"/>
    </source>
</evidence>
<evidence type="ECO:0000256" key="9">
    <source>
        <dbReference type="ARBA" id="ARBA00048205"/>
    </source>
</evidence>
<reference evidence="15 16" key="1">
    <citation type="submission" date="2017-09" db="EMBL/GenBank/DDBJ databases">
        <title>Depth-based differentiation of microbial function through sediment-hosted aquifers and enrichment of novel symbionts in the deep terrestrial subsurface.</title>
        <authorList>
            <person name="Probst A.J."/>
            <person name="Ladd B."/>
            <person name="Jarett J.K."/>
            <person name="Geller-Mcgrath D.E."/>
            <person name="Sieber C.M."/>
            <person name="Emerson J.B."/>
            <person name="Anantharaman K."/>
            <person name="Thomas B.C."/>
            <person name="Malmstrom R."/>
            <person name="Stieglmeier M."/>
            <person name="Klingl A."/>
            <person name="Woyke T."/>
            <person name="Ryan C.M."/>
            <person name="Banfield J.F."/>
        </authorList>
    </citation>
    <scope>NUCLEOTIDE SEQUENCE [LARGE SCALE GENOMIC DNA]</scope>
    <source>
        <strain evidence="15">CG11_big_fil_rev_8_21_14_0_20_36_20</strain>
    </source>
</reference>
<evidence type="ECO:0000256" key="8">
    <source>
        <dbReference type="ARBA" id="ARBA00023002"/>
    </source>
</evidence>